<gene>
    <name evidence="8" type="ORF">NE237_012480</name>
</gene>
<evidence type="ECO:0000256" key="1">
    <source>
        <dbReference type="ARBA" id="ARBA00004123"/>
    </source>
</evidence>
<evidence type="ECO:0000259" key="7">
    <source>
        <dbReference type="PROSITE" id="PS51032"/>
    </source>
</evidence>
<feature type="region of interest" description="Disordered" evidence="6">
    <location>
        <begin position="17"/>
        <end position="50"/>
    </location>
</feature>
<feature type="region of interest" description="Disordered" evidence="6">
    <location>
        <begin position="87"/>
        <end position="123"/>
    </location>
</feature>
<dbReference type="GO" id="GO:0003700">
    <property type="term" value="F:DNA-binding transcription factor activity"/>
    <property type="evidence" value="ECO:0007669"/>
    <property type="project" value="InterPro"/>
</dbReference>
<dbReference type="GO" id="GO:0003677">
    <property type="term" value="F:DNA binding"/>
    <property type="evidence" value="ECO:0007669"/>
    <property type="project" value="UniProtKB-KW"/>
</dbReference>
<keyword evidence="2" id="KW-0805">Transcription regulation</keyword>
<dbReference type="Pfam" id="PF00847">
    <property type="entry name" value="AP2"/>
    <property type="match status" value="1"/>
</dbReference>
<dbReference type="PANTHER" id="PTHR31194">
    <property type="entry name" value="SHN SHINE , DNA BINDING / TRANSCRIPTION FACTOR"/>
    <property type="match status" value="1"/>
</dbReference>
<dbReference type="Proteomes" id="UP001141806">
    <property type="component" value="Unassembled WGS sequence"/>
</dbReference>
<feature type="compositionally biased region" description="Low complexity" evidence="6">
    <location>
        <begin position="268"/>
        <end position="279"/>
    </location>
</feature>
<dbReference type="SMART" id="SM00380">
    <property type="entry name" value="AP2"/>
    <property type="match status" value="1"/>
</dbReference>
<dbReference type="CDD" id="cd00018">
    <property type="entry name" value="AP2"/>
    <property type="match status" value="1"/>
</dbReference>
<dbReference type="InterPro" id="IPR016177">
    <property type="entry name" value="DNA-bd_dom_sf"/>
</dbReference>
<dbReference type="PANTHER" id="PTHR31194:SF140">
    <property type="entry name" value="ETHYLENE-RESPONSIVE TRANSCRIPTION FACTOR CRF2"/>
    <property type="match status" value="1"/>
</dbReference>
<evidence type="ECO:0000256" key="2">
    <source>
        <dbReference type="ARBA" id="ARBA00023015"/>
    </source>
</evidence>
<evidence type="ECO:0000256" key="4">
    <source>
        <dbReference type="ARBA" id="ARBA00023163"/>
    </source>
</evidence>
<feature type="domain" description="AP2/ERF" evidence="7">
    <location>
        <begin position="131"/>
        <end position="188"/>
    </location>
</feature>
<dbReference type="Gene3D" id="3.30.730.10">
    <property type="entry name" value="AP2/ERF domain"/>
    <property type="match status" value="1"/>
</dbReference>
<sequence>MDQSVFSPIKFTEHRHVTKKLARSSSMRPRNVPGCRSQLEPSASGGPKVVRISVTDADATDSSSEEEDELFHRHRVKRYISEINIEPCSRDDSSSTGTWTNRSVRNGRKRPAEAQSGRRSVKLSVSNNGKKFRGVRQRPWGKWAAEIRDPARRVRLWLGTYDTAEEAAKVYDNAAIQLRGPDAMTNFATAATVPKAKPEIQPTTSSSYDSGEESTHNLSSPTSVLRFRSPSSEESESQNQQELVKQVKEEEILPQPQQPQSVPEDGCNRNSSNCSSNSVGGCEGEDEIFLSSEEDTQFLNNLLDFETPAPELFDDCSLPDNFFNVDFGDIFLGSSEDIGSSIWRADDFFQEIGDIFASDPLVAL</sequence>
<dbReference type="PROSITE" id="PS51032">
    <property type="entry name" value="AP2_ERF"/>
    <property type="match status" value="1"/>
</dbReference>
<dbReference type="EMBL" id="JAMYWD010000011">
    <property type="protein sequence ID" value="KAJ4955697.1"/>
    <property type="molecule type" value="Genomic_DNA"/>
</dbReference>
<dbReference type="InterPro" id="IPR036955">
    <property type="entry name" value="AP2/ERF_dom_sf"/>
</dbReference>
<feature type="region of interest" description="Disordered" evidence="6">
    <location>
        <begin position="194"/>
        <end position="279"/>
    </location>
</feature>
<reference evidence="8" key="1">
    <citation type="journal article" date="2023" name="Plant J.">
        <title>The genome of the king protea, Protea cynaroides.</title>
        <authorList>
            <person name="Chang J."/>
            <person name="Duong T.A."/>
            <person name="Schoeman C."/>
            <person name="Ma X."/>
            <person name="Roodt D."/>
            <person name="Barker N."/>
            <person name="Li Z."/>
            <person name="Van de Peer Y."/>
            <person name="Mizrachi E."/>
        </authorList>
    </citation>
    <scope>NUCLEOTIDE SEQUENCE</scope>
    <source>
        <tissue evidence="8">Young leaves</tissue>
    </source>
</reference>
<keyword evidence="3" id="KW-0238">DNA-binding</keyword>
<keyword evidence="5" id="KW-0539">Nucleus</keyword>
<evidence type="ECO:0000256" key="6">
    <source>
        <dbReference type="SAM" id="MobiDB-lite"/>
    </source>
</evidence>
<dbReference type="InterPro" id="IPR001471">
    <property type="entry name" value="AP2/ERF_dom"/>
</dbReference>
<evidence type="ECO:0000313" key="9">
    <source>
        <dbReference type="Proteomes" id="UP001141806"/>
    </source>
</evidence>
<dbReference type="AlphaFoldDB" id="A0A9Q0JY21"/>
<keyword evidence="9" id="KW-1185">Reference proteome</keyword>
<evidence type="ECO:0000256" key="3">
    <source>
        <dbReference type="ARBA" id="ARBA00023125"/>
    </source>
</evidence>
<accession>A0A9Q0JY21</accession>
<dbReference type="GO" id="GO:0005634">
    <property type="term" value="C:nucleus"/>
    <property type="evidence" value="ECO:0007669"/>
    <property type="project" value="UniProtKB-SubCell"/>
</dbReference>
<evidence type="ECO:0000313" key="8">
    <source>
        <dbReference type="EMBL" id="KAJ4955697.1"/>
    </source>
</evidence>
<feature type="compositionally biased region" description="Polar residues" evidence="6">
    <location>
        <begin position="94"/>
        <end position="104"/>
    </location>
</feature>
<comment type="caution">
    <text evidence="8">The sequence shown here is derived from an EMBL/GenBank/DDBJ whole genome shotgun (WGS) entry which is preliminary data.</text>
</comment>
<dbReference type="OrthoDB" id="777519at2759"/>
<comment type="subcellular location">
    <subcellularLocation>
        <location evidence="1">Nucleus</location>
    </subcellularLocation>
</comment>
<name>A0A9Q0JY21_9MAGN</name>
<evidence type="ECO:0000256" key="5">
    <source>
        <dbReference type="ARBA" id="ARBA00023242"/>
    </source>
</evidence>
<dbReference type="PRINTS" id="PR00367">
    <property type="entry name" value="ETHRSPELEMNT"/>
</dbReference>
<protein>
    <recommendedName>
        <fullName evidence="7">AP2/ERF domain-containing protein</fullName>
    </recommendedName>
</protein>
<organism evidence="8 9">
    <name type="scientific">Protea cynaroides</name>
    <dbReference type="NCBI Taxonomy" id="273540"/>
    <lineage>
        <taxon>Eukaryota</taxon>
        <taxon>Viridiplantae</taxon>
        <taxon>Streptophyta</taxon>
        <taxon>Embryophyta</taxon>
        <taxon>Tracheophyta</taxon>
        <taxon>Spermatophyta</taxon>
        <taxon>Magnoliopsida</taxon>
        <taxon>Proteales</taxon>
        <taxon>Proteaceae</taxon>
        <taxon>Protea</taxon>
    </lineage>
</organism>
<dbReference type="InterPro" id="IPR050913">
    <property type="entry name" value="AP2/ERF_ERF"/>
</dbReference>
<proteinExistence type="predicted"/>
<dbReference type="FunFam" id="3.30.730.10:FF:000001">
    <property type="entry name" value="Ethylene-responsive transcription factor 2"/>
    <property type="match status" value="1"/>
</dbReference>
<keyword evidence="4" id="KW-0804">Transcription</keyword>
<dbReference type="SUPFAM" id="SSF54171">
    <property type="entry name" value="DNA-binding domain"/>
    <property type="match status" value="1"/>
</dbReference>